<dbReference type="AlphaFoldDB" id="W3XKC5"/>
<accession>W3XKC5</accession>
<evidence type="ECO:0008006" key="5">
    <source>
        <dbReference type="Google" id="ProtNLM"/>
    </source>
</evidence>
<feature type="compositionally biased region" description="Low complexity" evidence="1">
    <location>
        <begin position="156"/>
        <end position="166"/>
    </location>
</feature>
<organism evidence="3 4">
    <name type="scientific">Pestalotiopsis fici (strain W106-1 / CGMCC3.15140)</name>
    <dbReference type="NCBI Taxonomy" id="1229662"/>
    <lineage>
        <taxon>Eukaryota</taxon>
        <taxon>Fungi</taxon>
        <taxon>Dikarya</taxon>
        <taxon>Ascomycota</taxon>
        <taxon>Pezizomycotina</taxon>
        <taxon>Sordariomycetes</taxon>
        <taxon>Xylariomycetidae</taxon>
        <taxon>Amphisphaeriales</taxon>
        <taxon>Sporocadaceae</taxon>
        <taxon>Pestalotiopsis</taxon>
    </lineage>
</organism>
<dbReference type="OrthoDB" id="3800077at2759"/>
<keyword evidence="4" id="KW-1185">Reference proteome</keyword>
<feature type="compositionally biased region" description="Pro residues" evidence="1">
    <location>
        <begin position="103"/>
        <end position="116"/>
    </location>
</feature>
<evidence type="ECO:0000256" key="1">
    <source>
        <dbReference type="SAM" id="MobiDB-lite"/>
    </source>
</evidence>
<protein>
    <recommendedName>
        <fullName evidence="5">Fucose-specific lectin</fullName>
    </recommendedName>
</protein>
<dbReference type="Gene3D" id="2.120.10.70">
    <property type="entry name" value="Fucose-specific lectin"/>
    <property type="match status" value="2"/>
</dbReference>
<dbReference type="SUPFAM" id="SSF89372">
    <property type="entry name" value="Fucose-specific lectin"/>
    <property type="match status" value="1"/>
</dbReference>
<dbReference type="InParanoid" id="W3XKC5"/>
<dbReference type="STRING" id="1229662.W3XKC5"/>
<keyword evidence="2" id="KW-0812">Transmembrane</keyword>
<reference evidence="4" key="1">
    <citation type="journal article" date="2015" name="BMC Genomics">
        <title>Genomic and transcriptomic analysis of the endophytic fungus Pestalotiopsis fici reveals its lifestyle and high potential for synthesis of natural products.</title>
        <authorList>
            <person name="Wang X."/>
            <person name="Zhang X."/>
            <person name="Liu L."/>
            <person name="Xiang M."/>
            <person name="Wang W."/>
            <person name="Sun X."/>
            <person name="Che Y."/>
            <person name="Guo L."/>
            <person name="Liu G."/>
            <person name="Guo L."/>
            <person name="Wang C."/>
            <person name="Yin W.B."/>
            <person name="Stadler M."/>
            <person name="Zhang X."/>
            <person name="Liu X."/>
        </authorList>
    </citation>
    <scope>NUCLEOTIDE SEQUENCE [LARGE SCALE GENOMIC DNA]</scope>
    <source>
        <strain evidence="4">W106-1 / CGMCC3.15140</strain>
    </source>
</reference>
<dbReference type="Proteomes" id="UP000030651">
    <property type="component" value="Unassembled WGS sequence"/>
</dbReference>
<name>W3XKC5_PESFW</name>
<keyword evidence="2" id="KW-1133">Transmembrane helix</keyword>
<feature type="region of interest" description="Disordered" evidence="1">
    <location>
        <begin position="101"/>
        <end position="184"/>
    </location>
</feature>
<feature type="transmembrane region" description="Helical" evidence="2">
    <location>
        <begin position="315"/>
        <end position="336"/>
    </location>
</feature>
<evidence type="ECO:0000256" key="2">
    <source>
        <dbReference type="SAM" id="Phobius"/>
    </source>
</evidence>
<gene>
    <name evidence="3" type="ORF">PFICI_00326</name>
</gene>
<keyword evidence="2" id="KW-0472">Membrane</keyword>
<dbReference type="EMBL" id="KI912109">
    <property type="protein sequence ID" value="ETS86498.1"/>
    <property type="molecule type" value="Genomic_DNA"/>
</dbReference>
<evidence type="ECO:0000313" key="3">
    <source>
        <dbReference type="EMBL" id="ETS86498.1"/>
    </source>
</evidence>
<dbReference type="HOGENOM" id="CLU_396425_0_0_1"/>
<evidence type="ECO:0000313" key="4">
    <source>
        <dbReference type="Proteomes" id="UP000030651"/>
    </source>
</evidence>
<dbReference type="KEGG" id="pfy:PFICI_00326"/>
<proteinExistence type="predicted"/>
<dbReference type="GeneID" id="19265339"/>
<dbReference type="eggNOG" id="ENOG502RQXA">
    <property type="taxonomic scope" value="Eukaryota"/>
</dbReference>
<dbReference type="RefSeq" id="XP_007827098.1">
    <property type="nucleotide sequence ID" value="XM_007828907.1"/>
</dbReference>
<sequence>MTSREDRLFDENKYFFPEGAAAILEQRSEQPWLEVLAERDEQGTPGLQPVPNEQKYVQQQNISGIKGLYENNIAPVYLPVHAAIAGPSSLLAPSDAGRAFTPAPAPVPAPASPPATAPTTSHDGADLYLSDDQDHGTTISSLREPWSQPDFTNFAQQDQQQQQQQQYASWSQASDPEVHNPSWTHATVPEQNQHYIQPTTEYVQQYLAPVASYAPHGYQPSSVVVQADPSKHAYWAKFSEYNGGQLPSHLSQHSHSHSSLDVSSQYSGGNFSGWAHGPDQRTLQHVTPDMPLMNDKASASSKKLPLTARWTKKQIWWMAGGIFLLVAIGAIIGGVLGSRHSNNGSKAKSSSSSSAASSDANSTVSYEMKTIRRNSRLAVTGYRGSSGNYTLRLFFQDPDHHIRFMDKSSVGGTWTDPTTLDTLGYQPKPYSSITAGSYVWNSPRFDLFSTSTRKGTASSLNDYPLQAAENSSLSCYFPYLVSQDAIDASQTRWTRMLGKNGSDASQPWWENDTVADAADAYSPDAGFVLLPVAQKFQENAGFAYRKTTGGGLGLAMKDYDGGDTLTDVSWTRGTTPSADGIAAGSAVGGFVVGRQYTQSDINTYILYQDTDGVIQVVWQDGDGWRGPQTYDALNDAEPGTDIECLTQGAWEGTGVQVSVEQDMNRCFFQEKGTGRLREVWFNGTDWRNEGYVPLD</sequence>